<proteinExistence type="predicted"/>
<evidence type="ECO:0000313" key="3">
    <source>
        <dbReference type="Proteomes" id="UP000186905"/>
    </source>
</evidence>
<feature type="chain" id="PRO_5012050930" evidence="1">
    <location>
        <begin position="23"/>
        <end position="169"/>
    </location>
</feature>
<keyword evidence="3" id="KW-1185">Reference proteome</keyword>
<dbReference type="STRING" id="1903952.BIT28_15350"/>
<reference evidence="2 3" key="1">
    <citation type="submission" date="2016-09" db="EMBL/GenBank/DDBJ databases">
        <title>Photobacterium proteolyticum sp. nov. a protease producing bacterium isolated from ocean sediments of Laizhou Bay.</title>
        <authorList>
            <person name="Li Y."/>
        </authorList>
    </citation>
    <scope>NUCLEOTIDE SEQUENCE [LARGE SCALE GENOMIC DNA]</scope>
    <source>
        <strain evidence="2 3">13-12</strain>
    </source>
</reference>
<name>A0A1Q9G934_9GAMM</name>
<comment type="caution">
    <text evidence="2">The sequence shown here is derived from an EMBL/GenBank/DDBJ whole genome shotgun (WGS) entry which is preliminary data.</text>
</comment>
<evidence type="ECO:0000313" key="2">
    <source>
        <dbReference type="EMBL" id="OLQ70790.1"/>
    </source>
</evidence>
<gene>
    <name evidence="2" type="ORF">BIT28_15350</name>
</gene>
<dbReference type="Proteomes" id="UP000186905">
    <property type="component" value="Unassembled WGS sequence"/>
</dbReference>
<dbReference type="AlphaFoldDB" id="A0A1Q9G934"/>
<sequence>MNKFTRIFVASTIGGAAIMANASISFPSIDELGLTSLSDSDMSSIRGGFVSINDNIINIGLTMSTAINGEEVLTTRIADFTINNGKLVNPSGGEPIDFQDPLHVIDIGDNNINTANPNPSSTGFIIQNSDDGTRINTQMIMDVEADVNGFIQQSIYRNRLENSILHNGY</sequence>
<feature type="signal peptide" evidence="1">
    <location>
        <begin position="1"/>
        <end position="22"/>
    </location>
</feature>
<dbReference type="EMBL" id="MJIL01000096">
    <property type="protein sequence ID" value="OLQ70790.1"/>
    <property type="molecule type" value="Genomic_DNA"/>
</dbReference>
<keyword evidence="1" id="KW-0732">Signal</keyword>
<organism evidence="2 3">
    <name type="scientific">Photobacterium proteolyticum</name>
    <dbReference type="NCBI Taxonomy" id="1903952"/>
    <lineage>
        <taxon>Bacteria</taxon>
        <taxon>Pseudomonadati</taxon>
        <taxon>Pseudomonadota</taxon>
        <taxon>Gammaproteobacteria</taxon>
        <taxon>Vibrionales</taxon>
        <taxon>Vibrionaceae</taxon>
        <taxon>Photobacterium</taxon>
    </lineage>
</organism>
<evidence type="ECO:0000256" key="1">
    <source>
        <dbReference type="SAM" id="SignalP"/>
    </source>
</evidence>
<dbReference type="OrthoDB" id="5814522at2"/>
<accession>A0A1Q9G934</accession>
<protein>
    <submittedName>
        <fullName evidence="2">Uncharacterized protein</fullName>
    </submittedName>
</protein>